<dbReference type="GO" id="GO:0005634">
    <property type="term" value="C:nucleus"/>
    <property type="evidence" value="ECO:0007669"/>
    <property type="project" value="UniProtKB-SubCell"/>
</dbReference>
<evidence type="ECO:0008006" key="11">
    <source>
        <dbReference type="Google" id="ProtNLM"/>
    </source>
</evidence>
<evidence type="ECO:0000256" key="5">
    <source>
        <dbReference type="ARBA" id="ARBA00023163"/>
    </source>
</evidence>
<dbReference type="InterPro" id="IPR051953">
    <property type="entry name" value="Plant_SW-associated_TFs"/>
</dbReference>
<evidence type="ECO:0000259" key="8">
    <source>
        <dbReference type="PROSITE" id="PS51294"/>
    </source>
</evidence>
<comment type="caution">
    <text evidence="9">The sequence shown here is derived from an EMBL/GenBank/DDBJ whole genome shotgun (WGS) entry which is preliminary data.</text>
</comment>
<dbReference type="Pfam" id="PF00249">
    <property type="entry name" value="Myb_DNA-binding"/>
    <property type="match status" value="1"/>
</dbReference>
<dbReference type="GO" id="GO:0003677">
    <property type="term" value="F:DNA binding"/>
    <property type="evidence" value="ECO:0007669"/>
    <property type="project" value="UniProtKB-KW"/>
</dbReference>
<dbReference type="PROSITE" id="PS51294">
    <property type="entry name" value="HTH_MYB"/>
    <property type="match status" value="1"/>
</dbReference>
<keyword evidence="4" id="KW-0238">DNA-binding</keyword>
<feature type="domain" description="Myb-like" evidence="7">
    <location>
        <begin position="9"/>
        <end position="58"/>
    </location>
</feature>
<reference evidence="9" key="1">
    <citation type="submission" date="2022-02" db="EMBL/GenBank/DDBJ databases">
        <authorList>
            <person name="Henning P.M."/>
            <person name="McCubbin A.G."/>
            <person name="Shore J.S."/>
        </authorList>
    </citation>
    <scope>NUCLEOTIDE SEQUENCE</scope>
    <source>
        <strain evidence="9">F60SS</strain>
        <tissue evidence="9">Leaves</tissue>
    </source>
</reference>
<organism evidence="9 10">
    <name type="scientific">Turnera subulata</name>
    <dbReference type="NCBI Taxonomy" id="218843"/>
    <lineage>
        <taxon>Eukaryota</taxon>
        <taxon>Viridiplantae</taxon>
        <taxon>Streptophyta</taxon>
        <taxon>Embryophyta</taxon>
        <taxon>Tracheophyta</taxon>
        <taxon>Spermatophyta</taxon>
        <taxon>Magnoliopsida</taxon>
        <taxon>eudicotyledons</taxon>
        <taxon>Gunneridae</taxon>
        <taxon>Pentapetalae</taxon>
        <taxon>rosids</taxon>
        <taxon>fabids</taxon>
        <taxon>Malpighiales</taxon>
        <taxon>Passifloraceae</taxon>
        <taxon>Turnera</taxon>
    </lineage>
</organism>
<keyword evidence="6" id="KW-0539">Nucleus</keyword>
<keyword evidence="2" id="KW-0677">Repeat</keyword>
<comment type="subcellular location">
    <subcellularLocation>
        <location evidence="1">Nucleus</location>
    </subcellularLocation>
</comment>
<evidence type="ECO:0000256" key="4">
    <source>
        <dbReference type="ARBA" id="ARBA00023125"/>
    </source>
</evidence>
<dbReference type="Gene3D" id="1.10.10.60">
    <property type="entry name" value="Homeodomain-like"/>
    <property type="match status" value="1"/>
</dbReference>
<evidence type="ECO:0000256" key="2">
    <source>
        <dbReference type="ARBA" id="ARBA00022737"/>
    </source>
</evidence>
<dbReference type="PANTHER" id="PTHR47997">
    <property type="entry name" value="MYB DOMAIN PROTEIN 55"/>
    <property type="match status" value="1"/>
</dbReference>
<dbReference type="AlphaFoldDB" id="A0A9Q0J4X3"/>
<name>A0A9Q0J4X3_9ROSI</name>
<evidence type="ECO:0000313" key="10">
    <source>
        <dbReference type="Proteomes" id="UP001141552"/>
    </source>
</evidence>
<accession>A0A9Q0J4X3</accession>
<dbReference type="OrthoDB" id="2143914at2759"/>
<dbReference type="InterPro" id="IPR017930">
    <property type="entry name" value="Myb_dom"/>
</dbReference>
<dbReference type="SUPFAM" id="SSF46689">
    <property type="entry name" value="Homeodomain-like"/>
    <property type="match status" value="1"/>
</dbReference>
<protein>
    <recommendedName>
        <fullName evidence="11">Myb-like domain-containing protein</fullName>
    </recommendedName>
</protein>
<dbReference type="Proteomes" id="UP001141552">
    <property type="component" value="Unassembled WGS sequence"/>
</dbReference>
<dbReference type="CDD" id="cd00167">
    <property type="entry name" value="SANT"/>
    <property type="match status" value="1"/>
</dbReference>
<reference evidence="9" key="2">
    <citation type="journal article" date="2023" name="Plants (Basel)">
        <title>Annotation of the Turnera subulata (Passifloraceae) Draft Genome Reveals the S-Locus Evolved after the Divergence of Turneroideae from Passifloroideae in a Stepwise Manner.</title>
        <authorList>
            <person name="Henning P.M."/>
            <person name="Roalson E.H."/>
            <person name="Mir W."/>
            <person name="McCubbin A.G."/>
            <person name="Shore J.S."/>
        </authorList>
    </citation>
    <scope>NUCLEOTIDE SEQUENCE</scope>
    <source>
        <strain evidence="9">F60SS</strain>
    </source>
</reference>
<dbReference type="PROSITE" id="PS50090">
    <property type="entry name" value="MYB_LIKE"/>
    <property type="match status" value="1"/>
</dbReference>
<sequence length="279" mass="31009">MGRHSCCLKQKLRKGLWSPEEDEKLFNYITRFGVGCWSSVPKLAGEMEVKEGKVCTEKGSLQIQQHKGLPILPSFTSHEPAFLVNNTTTSSGLTEGSREQFMNKQAYDPLSYFELPAGGDPAAYNSSTLANLYHPSIRPFDQAQFETTSNFAFSSMPSLTSFDHGSMSGTDFSDNNSASRMSSMLLNEAKESSSNSSNISNYAGYQMNNNMVDNAAVFSWEGGDGKLDSIYQYQVIKTEEFKPTPWHHQGQNSVDFNSYQLASLSEDLTGANFDVFHHM</sequence>
<keyword evidence="5" id="KW-0804">Transcription</keyword>
<keyword evidence="3" id="KW-0805">Transcription regulation</keyword>
<evidence type="ECO:0000256" key="6">
    <source>
        <dbReference type="ARBA" id="ARBA00023242"/>
    </source>
</evidence>
<dbReference type="InterPro" id="IPR001005">
    <property type="entry name" value="SANT/Myb"/>
</dbReference>
<dbReference type="InterPro" id="IPR009057">
    <property type="entry name" value="Homeodomain-like_sf"/>
</dbReference>
<evidence type="ECO:0000259" key="7">
    <source>
        <dbReference type="PROSITE" id="PS50090"/>
    </source>
</evidence>
<dbReference type="EMBL" id="JAKUCV010006158">
    <property type="protein sequence ID" value="KAJ4828479.1"/>
    <property type="molecule type" value="Genomic_DNA"/>
</dbReference>
<gene>
    <name evidence="9" type="ORF">Tsubulata_040053</name>
</gene>
<evidence type="ECO:0000256" key="1">
    <source>
        <dbReference type="ARBA" id="ARBA00004123"/>
    </source>
</evidence>
<keyword evidence="10" id="KW-1185">Reference proteome</keyword>
<proteinExistence type="predicted"/>
<evidence type="ECO:0000256" key="3">
    <source>
        <dbReference type="ARBA" id="ARBA00023015"/>
    </source>
</evidence>
<feature type="domain" description="HTH myb-type" evidence="8">
    <location>
        <begin position="9"/>
        <end position="45"/>
    </location>
</feature>
<evidence type="ECO:0000313" key="9">
    <source>
        <dbReference type="EMBL" id="KAJ4828479.1"/>
    </source>
</evidence>
<dbReference type="PANTHER" id="PTHR47997:SF34">
    <property type="entry name" value="TRANSCRIPTION FACTOR MYB86-LIKE"/>
    <property type="match status" value="1"/>
</dbReference>